<dbReference type="InterPro" id="IPR052337">
    <property type="entry name" value="SAT4-like"/>
</dbReference>
<comment type="subcellular location">
    <subcellularLocation>
        <location evidence="1">Membrane</location>
        <topology evidence="1">Multi-pass membrane protein</topology>
    </subcellularLocation>
</comment>
<evidence type="ECO:0000256" key="1">
    <source>
        <dbReference type="ARBA" id="ARBA00004141"/>
    </source>
</evidence>
<evidence type="ECO:0000256" key="7">
    <source>
        <dbReference type="SAM" id="Phobius"/>
    </source>
</evidence>
<dbReference type="Proteomes" id="UP000779574">
    <property type="component" value="Unassembled WGS sequence"/>
</dbReference>
<feature type="domain" description="Rhodopsin" evidence="8">
    <location>
        <begin position="63"/>
        <end position="304"/>
    </location>
</feature>
<evidence type="ECO:0000256" key="5">
    <source>
        <dbReference type="ARBA" id="ARBA00038359"/>
    </source>
</evidence>
<gene>
    <name evidence="9" type="ORF">KCU76_g9135</name>
</gene>
<comment type="similarity">
    <text evidence="5">Belongs to the SAT4 family.</text>
</comment>
<evidence type="ECO:0000256" key="2">
    <source>
        <dbReference type="ARBA" id="ARBA00022692"/>
    </source>
</evidence>
<dbReference type="EMBL" id="JAHFXF010000372">
    <property type="protein sequence ID" value="KAG9689087.1"/>
    <property type="molecule type" value="Genomic_DNA"/>
</dbReference>
<keyword evidence="4 7" id="KW-0472">Membrane</keyword>
<name>A0A9P8EGJ3_AURME</name>
<dbReference type="OrthoDB" id="444631at2759"/>
<dbReference type="Pfam" id="PF20684">
    <property type="entry name" value="Fung_rhodopsin"/>
    <property type="match status" value="1"/>
</dbReference>
<keyword evidence="2 7" id="KW-0812">Transmembrane</keyword>
<protein>
    <recommendedName>
        <fullName evidence="8">Rhodopsin domain-containing protein</fullName>
    </recommendedName>
</protein>
<feature type="transmembrane region" description="Helical" evidence="7">
    <location>
        <begin position="159"/>
        <end position="179"/>
    </location>
</feature>
<evidence type="ECO:0000256" key="3">
    <source>
        <dbReference type="ARBA" id="ARBA00022989"/>
    </source>
</evidence>
<dbReference type="InterPro" id="IPR049326">
    <property type="entry name" value="Rhodopsin_dom_fungi"/>
</dbReference>
<reference evidence="9" key="1">
    <citation type="journal article" date="2021" name="J Fungi (Basel)">
        <title>Virulence traits and population genomics of the black yeast Aureobasidium melanogenum.</title>
        <authorList>
            <person name="Cernosa A."/>
            <person name="Sun X."/>
            <person name="Gostincar C."/>
            <person name="Fang C."/>
            <person name="Gunde-Cimerman N."/>
            <person name="Song Z."/>
        </authorList>
    </citation>
    <scope>NUCLEOTIDE SEQUENCE</scope>
    <source>
        <strain evidence="9">EXF-9911</strain>
    </source>
</reference>
<comment type="caution">
    <text evidence="9">The sequence shown here is derived from an EMBL/GenBank/DDBJ whole genome shotgun (WGS) entry which is preliminary data.</text>
</comment>
<evidence type="ECO:0000256" key="4">
    <source>
        <dbReference type="ARBA" id="ARBA00023136"/>
    </source>
</evidence>
<evidence type="ECO:0000259" key="8">
    <source>
        <dbReference type="Pfam" id="PF20684"/>
    </source>
</evidence>
<reference evidence="9" key="2">
    <citation type="submission" date="2021-08" db="EMBL/GenBank/DDBJ databases">
        <authorList>
            <person name="Gostincar C."/>
            <person name="Sun X."/>
            <person name="Song Z."/>
            <person name="Gunde-Cimerman N."/>
        </authorList>
    </citation>
    <scope>NUCLEOTIDE SEQUENCE</scope>
    <source>
        <strain evidence="9">EXF-9911</strain>
    </source>
</reference>
<feature type="non-terminal residue" evidence="9">
    <location>
        <position position="1"/>
    </location>
</feature>
<feature type="transmembrane region" description="Helical" evidence="7">
    <location>
        <begin position="45"/>
        <end position="67"/>
    </location>
</feature>
<feature type="transmembrane region" description="Helical" evidence="7">
    <location>
        <begin position="237"/>
        <end position="255"/>
    </location>
</feature>
<feature type="region of interest" description="Disordered" evidence="6">
    <location>
        <begin position="369"/>
        <end position="389"/>
    </location>
</feature>
<evidence type="ECO:0000313" key="9">
    <source>
        <dbReference type="EMBL" id="KAG9689087.1"/>
    </source>
</evidence>
<organism evidence="9 10">
    <name type="scientific">Aureobasidium melanogenum</name>
    <name type="common">Aureobasidium pullulans var. melanogenum</name>
    <dbReference type="NCBI Taxonomy" id="46634"/>
    <lineage>
        <taxon>Eukaryota</taxon>
        <taxon>Fungi</taxon>
        <taxon>Dikarya</taxon>
        <taxon>Ascomycota</taxon>
        <taxon>Pezizomycotina</taxon>
        <taxon>Dothideomycetes</taxon>
        <taxon>Dothideomycetidae</taxon>
        <taxon>Dothideales</taxon>
        <taxon>Saccotheciaceae</taxon>
        <taxon>Aureobasidium</taxon>
    </lineage>
</organism>
<evidence type="ECO:0000256" key="6">
    <source>
        <dbReference type="SAM" id="MobiDB-lite"/>
    </source>
</evidence>
<dbReference type="PANTHER" id="PTHR33048:SF47">
    <property type="entry name" value="INTEGRAL MEMBRANE PROTEIN-RELATED"/>
    <property type="match status" value="1"/>
</dbReference>
<proteinExistence type="inferred from homology"/>
<dbReference type="GO" id="GO:0016020">
    <property type="term" value="C:membrane"/>
    <property type="evidence" value="ECO:0007669"/>
    <property type="project" value="UniProtKB-SubCell"/>
</dbReference>
<keyword evidence="3 7" id="KW-1133">Transmembrane helix</keyword>
<dbReference type="PANTHER" id="PTHR33048">
    <property type="entry name" value="PTH11-LIKE INTEGRAL MEMBRANE PROTEIN (AFU_ORTHOLOGUE AFUA_5G11245)"/>
    <property type="match status" value="1"/>
</dbReference>
<dbReference type="AlphaFoldDB" id="A0A9P8EGJ3"/>
<accession>A0A9P8EGJ3</accession>
<evidence type="ECO:0000313" key="10">
    <source>
        <dbReference type="Proteomes" id="UP000779574"/>
    </source>
</evidence>
<sequence>MASQAQIATINALVAEGIPLSEIPAGRPPPGQVSHIHHAVGRTHMITTCDVVCIILVCGVVAARFYTRIRLVKNLWWDDWCTLFSFACWIGETALFQVAAKWGAGKHIYDLPVSNLFPFFLRGYVVTAVMYSVTMLFAKLSILMLYRRLFPIANFAKRWWFVTAFTIAYSLGGIFSSLFQCRPMASTWSLTIIPEYCINTETFYITNAALNVVSDLMILVLPAPIVWGLNTDVRKKVILTGLFSMGSVSCLVSILRMRSIIVLYKDGFNDLTWGVVEVVIWSQAELTAAMFCTCTPCLRPLFEKITPIFGSVVSSRKGTTNNTFGSSGKYVRTDDYRHGHRSTASKAHSLADIEMDSGIQKKVTVDVSAMGGDDSDSQKSIIRHQGFDH</sequence>
<feature type="transmembrane region" description="Helical" evidence="7">
    <location>
        <begin position="119"/>
        <end position="138"/>
    </location>
</feature>